<accession>A0A507B6R6</accession>
<dbReference type="PANTHER" id="PTHR33337">
    <property type="entry name" value="GFA DOMAIN-CONTAINING PROTEIN"/>
    <property type="match status" value="1"/>
</dbReference>
<proteinExistence type="inferred from homology"/>
<keyword evidence="3" id="KW-0862">Zinc</keyword>
<dbReference type="InParanoid" id="A0A507B6R6"/>
<evidence type="ECO:0000256" key="3">
    <source>
        <dbReference type="ARBA" id="ARBA00022833"/>
    </source>
</evidence>
<keyword evidence="2" id="KW-0479">Metal-binding</keyword>
<dbReference type="AlphaFoldDB" id="A0A507B6R6"/>
<protein>
    <recommendedName>
        <fullName evidence="5">CENP-V/GFA domain-containing protein</fullName>
    </recommendedName>
</protein>
<dbReference type="GO" id="GO:0016846">
    <property type="term" value="F:carbon-sulfur lyase activity"/>
    <property type="evidence" value="ECO:0007669"/>
    <property type="project" value="InterPro"/>
</dbReference>
<dbReference type="InterPro" id="IPR011057">
    <property type="entry name" value="Mss4-like_sf"/>
</dbReference>
<dbReference type="Pfam" id="PF04828">
    <property type="entry name" value="GFA"/>
    <property type="match status" value="1"/>
</dbReference>
<dbReference type="Proteomes" id="UP000319257">
    <property type="component" value="Unassembled WGS sequence"/>
</dbReference>
<name>A0A507B6R6_9PEZI</name>
<comment type="caution">
    <text evidence="6">The sequence shown here is derived from an EMBL/GenBank/DDBJ whole genome shotgun (WGS) entry which is preliminary data.</text>
</comment>
<dbReference type="RefSeq" id="XP_030994442.1">
    <property type="nucleotide sequence ID" value="XM_031144022.1"/>
</dbReference>
<organism evidence="6 7">
    <name type="scientific">Thyridium curvatum</name>
    <dbReference type="NCBI Taxonomy" id="1093900"/>
    <lineage>
        <taxon>Eukaryota</taxon>
        <taxon>Fungi</taxon>
        <taxon>Dikarya</taxon>
        <taxon>Ascomycota</taxon>
        <taxon>Pezizomycotina</taxon>
        <taxon>Sordariomycetes</taxon>
        <taxon>Sordariomycetidae</taxon>
        <taxon>Thyridiales</taxon>
        <taxon>Thyridiaceae</taxon>
        <taxon>Thyridium</taxon>
    </lineage>
</organism>
<evidence type="ECO:0000256" key="2">
    <source>
        <dbReference type="ARBA" id="ARBA00022723"/>
    </source>
</evidence>
<sequence length="147" mass="16060">MDVQCQCGAVSFKTPTPAPIAVWHCHCRQCRAQTGSAFGTSAIFPSQGILPLSEANQAAAQRWIRPAEQSDSGREGECYFCKTCGVRILHRIIEKDGTPRDSVAIKGGLIKDLDWKSAKHLFTKEAVVPIPEGVEAYETIPAYMRPG</sequence>
<reference evidence="6 7" key="1">
    <citation type="submission" date="2019-06" db="EMBL/GenBank/DDBJ databases">
        <title>Draft genome sequence of the filamentous fungus Phialemoniopsis curvata isolated from diesel fuel.</title>
        <authorList>
            <person name="Varaljay V.A."/>
            <person name="Lyon W.J."/>
            <person name="Crouch A.L."/>
            <person name="Drake C.E."/>
            <person name="Hollomon J.M."/>
            <person name="Nadeau L.J."/>
            <person name="Nunn H.S."/>
            <person name="Stevenson B.S."/>
            <person name="Bojanowski C.L."/>
            <person name="Crookes-Goodson W.J."/>
        </authorList>
    </citation>
    <scope>NUCLEOTIDE SEQUENCE [LARGE SCALE GENOMIC DNA]</scope>
    <source>
        <strain evidence="6 7">D216</strain>
    </source>
</reference>
<dbReference type="OrthoDB" id="5290969at2759"/>
<keyword evidence="7" id="KW-1185">Reference proteome</keyword>
<evidence type="ECO:0000256" key="4">
    <source>
        <dbReference type="ARBA" id="ARBA00023239"/>
    </source>
</evidence>
<dbReference type="GeneID" id="41968355"/>
<keyword evidence="4" id="KW-0456">Lyase</keyword>
<dbReference type="SUPFAM" id="SSF51316">
    <property type="entry name" value="Mss4-like"/>
    <property type="match status" value="1"/>
</dbReference>
<dbReference type="GO" id="GO:0046872">
    <property type="term" value="F:metal ion binding"/>
    <property type="evidence" value="ECO:0007669"/>
    <property type="project" value="UniProtKB-KW"/>
</dbReference>
<evidence type="ECO:0000259" key="5">
    <source>
        <dbReference type="PROSITE" id="PS51891"/>
    </source>
</evidence>
<evidence type="ECO:0000256" key="1">
    <source>
        <dbReference type="ARBA" id="ARBA00005495"/>
    </source>
</evidence>
<dbReference type="EMBL" id="SKBQ01000003">
    <property type="protein sequence ID" value="TPX12731.1"/>
    <property type="molecule type" value="Genomic_DNA"/>
</dbReference>
<dbReference type="PANTHER" id="PTHR33337:SF3">
    <property type="entry name" value="CENP-V_GFA DOMAIN-CONTAINING PROTEIN"/>
    <property type="match status" value="1"/>
</dbReference>
<gene>
    <name evidence="6" type="ORF">E0L32_000908</name>
</gene>
<dbReference type="InterPro" id="IPR006913">
    <property type="entry name" value="CENP-V/GFA"/>
</dbReference>
<feature type="domain" description="CENP-V/GFA" evidence="5">
    <location>
        <begin position="1"/>
        <end position="138"/>
    </location>
</feature>
<dbReference type="Gene3D" id="3.90.1590.10">
    <property type="entry name" value="glutathione-dependent formaldehyde- activating enzyme (gfa)"/>
    <property type="match status" value="1"/>
</dbReference>
<comment type="similarity">
    <text evidence="1">Belongs to the Gfa family.</text>
</comment>
<evidence type="ECO:0000313" key="6">
    <source>
        <dbReference type="EMBL" id="TPX12731.1"/>
    </source>
</evidence>
<dbReference type="PROSITE" id="PS51891">
    <property type="entry name" value="CENP_V_GFA"/>
    <property type="match status" value="1"/>
</dbReference>
<evidence type="ECO:0000313" key="7">
    <source>
        <dbReference type="Proteomes" id="UP000319257"/>
    </source>
</evidence>